<keyword evidence="10" id="KW-0922">Interferon antiviral system evasion</keyword>
<dbReference type="GO" id="GO:0005783">
    <property type="term" value="C:endoplasmic reticulum"/>
    <property type="evidence" value="ECO:0007669"/>
    <property type="project" value="TreeGrafter"/>
</dbReference>
<dbReference type="InterPro" id="IPR019523">
    <property type="entry name" value="Prot_Pase1_reg-su15A/B_C"/>
</dbReference>
<gene>
    <name evidence="16" type="primary">LOC105429953</name>
</gene>
<evidence type="ECO:0000256" key="1">
    <source>
        <dbReference type="ARBA" id="ARBA00003756"/>
    </source>
</evidence>
<dbReference type="Pfam" id="PF10488">
    <property type="entry name" value="PP1c_bdg"/>
    <property type="match status" value="1"/>
</dbReference>
<organism evidence="15 16">
    <name type="scientific">Pogonomyrmex barbatus</name>
    <name type="common">red harvester ant</name>
    <dbReference type="NCBI Taxonomy" id="144034"/>
    <lineage>
        <taxon>Eukaryota</taxon>
        <taxon>Metazoa</taxon>
        <taxon>Ecdysozoa</taxon>
        <taxon>Arthropoda</taxon>
        <taxon>Hexapoda</taxon>
        <taxon>Insecta</taxon>
        <taxon>Pterygota</taxon>
        <taxon>Neoptera</taxon>
        <taxon>Endopterygota</taxon>
        <taxon>Hymenoptera</taxon>
        <taxon>Apocrita</taxon>
        <taxon>Aculeata</taxon>
        <taxon>Formicoidea</taxon>
        <taxon>Formicidae</taxon>
        <taxon>Myrmicinae</taxon>
        <taxon>Pogonomyrmex</taxon>
    </lineage>
</organism>
<evidence type="ECO:0000256" key="9">
    <source>
        <dbReference type="ARBA" id="ARBA00022921"/>
    </source>
</evidence>
<dbReference type="GeneID" id="105429953"/>
<evidence type="ECO:0000256" key="12">
    <source>
        <dbReference type="ARBA" id="ARBA00031298"/>
    </source>
</evidence>
<evidence type="ECO:0000256" key="11">
    <source>
        <dbReference type="ARBA" id="ARBA00023280"/>
    </source>
</evidence>
<dbReference type="OrthoDB" id="5976067at2759"/>
<dbReference type="InterPro" id="IPR051254">
    <property type="entry name" value="PPP1R15"/>
</dbReference>
<dbReference type="AlphaFoldDB" id="A0A6I9WJE0"/>
<dbReference type="PROSITE" id="PS51257">
    <property type="entry name" value="PROKAR_LIPOPROTEIN"/>
    <property type="match status" value="1"/>
</dbReference>
<evidence type="ECO:0000256" key="5">
    <source>
        <dbReference type="ARBA" id="ARBA00019072"/>
    </source>
</evidence>
<keyword evidence="6" id="KW-0945">Host-virus interaction</keyword>
<accession>A0A6I9WJE0</accession>
<keyword evidence="9" id="KW-0426">Late protein</keyword>
<evidence type="ECO:0000259" key="14">
    <source>
        <dbReference type="Pfam" id="PF10488"/>
    </source>
</evidence>
<feature type="compositionally biased region" description="Acidic residues" evidence="13">
    <location>
        <begin position="591"/>
        <end position="602"/>
    </location>
</feature>
<feature type="region of interest" description="Disordered" evidence="13">
    <location>
        <begin position="591"/>
        <end position="615"/>
    </location>
</feature>
<evidence type="ECO:0000256" key="7">
    <source>
        <dbReference type="ARBA" id="ARBA00022632"/>
    </source>
</evidence>
<evidence type="ECO:0000256" key="13">
    <source>
        <dbReference type="SAM" id="MobiDB-lite"/>
    </source>
</evidence>
<evidence type="ECO:0000313" key="15">
    <source>
        <dbReference type="Proteomes" id="UP000504615"/>
    </source>
</evidence>
<dbReference type="GO" id="GO:0000164">
    <property type="term" value="C:protein phosphatase type 1 complex"/>
    <property type="evidence" value="ECO:0007669"/>
    <property type="project" value="TreeGrafter"/>
</dbReference>
<comment type="subunit">
    <text evidence="4">Interacts (via C-terminus) with host PPP1CB.</text>
</comment>
<feature type="domain" description="Protein phosphatase 1 regulatory subunit 15A/B C-terminal" evidence="14">
    <location>
        <begin position="654"/>
        <end position="695"/>
    </location>
</feature>
<comment type="similarity">
    <text evidence="3">Belongs to the PPP1R15 family.</text>
</comment>
<dbReference type="GO" id="GO:0039502">
    <property type="term" value="P:symbiont-mediated suppression of host type I interferon-mediated signaling pathway"/>
    <property type="evidence" value="ECO:0007669"/>
    <property type="project" value="UniProtKB-KW"/>
</dbReference>
<proteinExistence type="inferred from homology"/>
<dbReference type="PANTHER" id="PTHR16489:SF12">
    <property type="entry name" value="GH11727P"/>
    <property type="match status" value="1"/>
</dbReference>
<dbReference type="Proteomes" id="UP000504615">
    <property type="component" value="Unplaced"/>
</dbReference>
<sequence>MRTLDFSSTSCSPTFSSCEKSYSLCNIETPSKAIMEKLYLVKRILRKEDNESSIDEKKRRSVTIWHNFVNGYHRTIAYWQNMNNSLSVTIVNNEIITSNISTNSSKKTMLIANKLSYDFGQEQNLVPDLSQKYKDYVDALYPTIRSRIRNSLMNHPIWRYNTTPTEDLKNDINITKNFDDAYEDYNIMESPFALHINKTEKPKMENDITAVSCFSDIDLQRKIDIEDDMSVDVESFLLVSHSDVPAIPIDFVRENSISRLSNVCRNAWHNLTSRLHCKIRMSTDPGILIKPPVYLAKQHYRKRVNAVALRRGRGRAKNQLRRSGVSQTVRRMEHMECNNEDWQNIALNSTVSNDYLVDNKHGNFDDTDVIVHKFTRQTAMPMKGKPKMYKRQKKTKCATRVRYIADSFKMNTHDYHNDNDSKTHYMENLFQLRSLNSADSEDGFIIFETSDDESLETLEKQGATECPIETRCVPKSSKKVNSPCKNTNKTHNVEDSLRLRLSSESSTDSENSFIVFQDVDNESYDEQEVTVHPKICFISNILTKMSDKKCKNANSQIQKHSNRNRTLSNCSENSEDSFCVVFDTEEKSMVDDDDYDDYETDETSSQNGNHLLEDESISEDDLDIEKLIKRTKKVSFDPTPIVHVMVTWDYAYRAARKGPWEEIARDNERFKGRINSIALVLDPILKNKHRSRIFQERFALSK</sequence>
<evidence type="ECO:0000313" key="16">
    <source>
        <dbReference type="RefSeq" id="XP_011641516.1"/>
    </source>
</evidence>
<dbReference type="RefSeq" id="XP_011641516.1">
    <property type="nucleotide sequence ID" value="XM_011643214.2"/>
</dbReference>
<evidence type="ECO:0000256" key="8">
    <source>
        <dbReference type="ARBA" id="ARBA00022830"/>
    </source>
</evidence>
<dbReference type="GO" id="GO:0051246">
    <property type="term" value="P:regulation of protein metabolic process"/>
    <property type="evidence" value="ECO:0007669"/>
    <property type="project" value="UniProtKB-ARBA"/>
</dbReference>
<reference evidence="16" key="1">
    <citation type="submission" date="2025-08" db="UniProtKB">
        <authorList>
            <consortium name="RefSeq"/>
        </authorList>
    </citation>
    <scope>IDENTIFICATION</scope>
</reference>
<dbReference type="KEGG" id="pbar:105429953"/>
<keyword evidence="15" id="KW-1185">Reference proteome</keyword>
<dbReference type="CTD" id="37820"/>
<keyword evidence="8" id="KW-1114">Inhibition of host interferon signaling pathway by virus</keyword>
<evidence type="ECO:0000256" key="6">
    <source>
        <dbReference type="ARBA" id="ARBA00022581"/>
    </source>
</evidence>
<dbReference type="GO" id="GO:0019888">
    <property type="term" value="F:protein phosphatase regulator activity"/>
    <property type="evidence" value="ECO:0007669"/>
    <property type="project" value="TreeGrafter"/>
</dbReference>
<dbReference type="GO" id="GO:0034976">
    <property type="term" value="P:response to endoplasmic reticulum stress"/>
    <property type="evidence" value="ECO:0007669"/>
    <property type="project" value="TreeGrafter"/>
</dbReference>
<dbReference type="PANTHER" id="PTHR16489">
    <property type="entry name" value="GH11727P"/>
    <property type="match status" value="1"/>
</dbReference>
<comment type="similarity">
    <text evidence="2">Belongs to the asfivirus DP71L family.</text>
</comment>
<keyword evidence="7" id="KW-1090">Inhibition of host innate immune response by virus</keyword>
<evidence type="ECO:0000256" key="4">
    <source>
        <dbReference type="ARBA" id="ARBA00011204"/>
    </source>
</evidence>
<keyword evidence="11" id="KW-0899">Viral immunoevasion</keyword>
<evidence type="ECO:0000256" key="3">
    <source>
        <dbReference type="ARBA" id="ARBA00010161"/>
    </source>
</evidence>
<evidence type="ECO:0000256" key="10">
    <source>
        <dbReference type="ARBA" id="ARBA00023258"/>
    </source>
</evidence>
<protein>
    <recommendedName>
        <fullName evidence="5">Protein DP71L</fullName>
    </recommendedName>
    <alternativeName>
        <fullName evidence="12">MyD116 homolog</fullName>
    </alternativeName>
</protein>
<comment type="function">
    <text evidence="1">Interacts with the host phosphatase PP1 catalytic subunit (PPP1CB) and recruits it to dephosphorylate EIF2S1/eIF2alpha and therefore restores the host translation that has been shut-down by the host. Also inhibits the EIF2S1/eIF2alpha-ATF4-DDIT3/CHOP pathway.</text>
</comment>
<name>A0A6I9WJE0_9HYME</name>
<evidence type="ECO:0000256" key="2">
    <source>
        <dbReference type="ARBA" id="ARBA00007512"/>
    </source>
</evidence>